<evidence type="ECO:0000313" key="2">
    <source>
        <dbReference type="Proteomes" id="UP000001953"/>
    </source>
</evidence>
<dbReference type="PANTHER" id="PTHR33835">
    <property type="entry name" value="YALI0C07656P"/>
    <property type="match status" value="1"/>
</dbReference>
<dbReference type="OrthoDB" id="450111at2"/>
<dbReference type="RefSeq" id="WP_011508616.1">
    <property type="nucleotide sequence ID" value="NC_007964.1"/>
</dbReference>
<gene>
    <name evidence="1" type="ordered locus">Nham_0007</name>
</gene>
<dbReference type="PANTHER" id="PTHR33835:SF1">
    <property type="entry name" value="METALLO-BETA-LACTAMASE DOMAIN-CONTAINING PROTEIN"/>
    <property type="match status" value="1"/>
</dbReference>
<organism evidence="1 2">
    <name type="scientific">Nitrobacter hamburgensis (strain DSM 10229 / NCIMB 13809 / X14)</name>
    <dbReference type="NCBI Taxonomy" id="323097"/>
    <lineage>
        <taxon>Bacteria</taxon>
        <taxon>Pseudomonadati</taxon>
        <taxon>Pseudomonadota</taxon>
        <taxon>Alphaproteobacteria</taxon>
        <taxon>Hyphomicrobiales</taxon>
        <taxon>Nitrobacteraceae</taxon>
        <taxon>Nitrobacter</taxon>
    </lineage>
</organism>
<dbReference type="eggNOG" id="COG4221">
    <property type="taxonomic scope" value="Bacteria"/>
</dbReference>
<dbReference type="InterPro" id="IPR036866">
    <property type="entry name" value="RibonucZ/Hydroxyglut_hydro"/>
</dbReference>
<dbReference type="HOGENOM" id="CLU_056292_2_0_5"/>
<evidence type="ECO:0008006" key="3">
    <source>
        <dbReference type="Google" id="ProtNLM"/>
    </source>
</evidence>
<dbReference type="Pfam" id="PF14234">
    <property type="entry name" value="DUF4336"/>
    <property type="match status" value="1"/>
</dbReference>
<name>Q1QS88_NITHX</name>
<dbReference type="STRING" id="323097.Nham_0007"/>
<evidence type="ECO:0000313" key="1">
    <source>
        <dbReference type="EMBL" id="ABE60909.1"/>
    </source>
</evidence>
<dbReference type="KEGG" id="nha:Nham_0007"/>
<keyword evidence="2" id="KW-1185">Reference proteome</keyword>
<accession>Q1QS88</accession>
<dbReference type="AlphaFoldDB" id="Q1QS88"/>
<proteinExistence type="predicted"/>
<sequence length="248" mass="28622">MMKHDSLATYPPLNTLKRVADDVWIVDGPTIAFGQPLLKMPFSTRMTIIRIGGDLLIHSPTPLTAELKTEVEGRGRPRWIVGPNRIHYWWIPDWHTAFPDTEVYLAPRIREQAAGRIDFDCQALDRDRGYSWDKDVATLPVEGSYMTEVVFFHRKSRTLVLTDLIENFEPRKLGSLLTRVLTWLGGVQHPDGSMPRDMRLSYRDKAGLRGAVETMIGWNPERIVLAHGRWYDRNGTDELRRAFRWLLG</sequence>
<dbReference type="Proteomes" id="UP000001953">
    <property type="component" value="Chromosome"/>
</dbReference>
<protein>
    <recommendedName>
        <fullName evidence="3">DUF4336 domain-containing protein</fullName>
    </recommendedName>
</protein>
<dbReference type="InterPro" id="IPR025638">
    <property type="entry name" value="DUF4336"/>
</dbReference>
<dbReference type="SUPFAM" id="SSF56281">
    <property type="entry name" value="Metallo-hydrolase/oxidoreductase"/>
    <property type="match status" value="1"/>
</dbReference>
<reference evidence="1 2" key="1">
    <citation type="submission" date="2006-03" db="EMBL/GenBank/DDBJ databases">
        <title>Complete sequence of chromosome of Nitrobacter hamburgensis X14.</title>
        <authorList>
            <consortium name="US DOE Joint Genome Institute"/>
            <person name="Copeland A."/>
            <person name="Lucas S."/>
            <person name="Lapidus A."/>
            <person name="Barry K."/>
            <person name="Detter J.C."/>
            <person name="Glavina del Rio T."/>
            <person name="Hammon N."/>
            <person name="Israni S."/>
            <person name="Dalin E."/>
            <person name="Tice H."/>
            <person name="Pitluck S."/>
            <person name="Chain P."/>
            <person name="Malfatti S."/>
            <person name="Shin M."/>
            <person name="Vergez L."/>
            <person name="Schmutz J."/>
            <person name="Larimer F."/>
            <person name="Land M."/>
            <person name="Hauser L."/>
            <person name="Kyrpides N."/>
            <person name="Ivanova N."/>
            <person name="Ward B."/>
            <person name="Arp D."/>
            <person name="Klotz M."/>
            <person name="Stein L."/>
            <person name="O'Mullan G."/>
            <person name="Starkenburg S."/>
            <person name="Sayavedra L."/>
            <person name="Poret-Peterson A.T."/>
            <person name="Gentry M.E."/>
            <person name="Bruce D."/>
            <person name="Richardson P."/>
        </authorList>
    </citation>
    <scope>NUCLEOTIDE SEQUENCE [LARGE SCALE GENOMIC DNA]</scope>
    <source>
        <strain evidence="2">DSM 10229 / NCIMB 13809 / X14</strain>
    </source>
</reference>
<dbReference type="EMBL" id="CP000319">
    <property type="protein sequence ID" value="ABE60909.1"/>
    <property type="molecule type" value="Genomic_DNA"/>
</dbReference>